<dbReference type="PANTHER" id="PTHR13387">
    <property type="entry name" value="PROTEIN HGH1 HOMOLOG"/>
    <property type="match status" value="1"/>
</dbReference>
<dbReference type="InterPro" id="IPR039717">
    <property type="entry name" value="Hgh1"/>
</dbReference>
<name>A0AAJ7TTK1_PETMA</name>
<protein>
    <submittedName>
        <fullName evidence="3">Protein HGH1 homolog isoform X2</fullName>
    </submittedName>
</protein>
<dbReference type="Pfam" id="PF04064">
    <property type="entry name" value="DUF384"/>
    <property type="match status" value="1"/>
</dbReference>
<keyword evidence="2" id="KW-1185">Reference proteome</keyword>
<dbReference type="PANTHER" id="PTHR13387:SF9">
    <property type="entry name" value="PROTEIN HGH1 HOMOLOG"/>
    <property type="match status" value="1"/>
</dbReference>
<proteinExistence type="predicted"/>
<dbReference type="RefSeq" id="XP_032823827.1">
    <property type="nucleotide sequence ID" value="XM_032967936.1"/>
</dbReference>
<feature type="domain" description="Protein HGH1 C-terminal" evidence="1">
    <location>
        <begin position="30"/>
        <end position="82"/>
    </location>
</feature>
<organism evidence="2 3">
    <name type="scientific">Petromyzon marinus</name>
    <name type="common">Sea lamprey</name>
    <dbReference type="NCBI Taxonomy" id="7757"/>
    <lineage>
        <taxon>Eukaryota</taxon>
        <taxon>Metazoa</taxon>
        <taxon>Chordata</taxon>
        <taxon>Craniata</taxon>
        <taxon>Vertebrata</taxon>
        <taxon>Cyclostomata</taxon>
        <taxon>Hyperoartia</taxon>
        <taxon>Petromyzontiformes</taxon>
        <taxon>Petromyzontidae</taxon>
        <taxon>Petromyzon</taxon>
    </lineage>
</organism>
<evidence type="ECO:0000259" key="1">
    <source>
        <dbReference type="Pfam" id="PF04064"/>
    </source>
</evidence>
<evidence type="ECO:0000313" key="2">
    <source>
        <dbReference type="Proteomes" id="UP001318040"/>
    </source>
</evidence>
<evidence type="ECO:0000313" key="3">
    <source>
        <dbReference type="RefSeq" id="XP_032823827.1"/>
    </source>
</evidence>
<sequence>MEGLPIDLQYLPEDKQRENDPDIRRMLIDTIMLLAATSKGRQVLKEKNSYVILRELHKWEKDLQARTACENLLQVLIGDEPAASMQNLLKVQIPPHVEQHLLLQDEEQQQQRTD</sequence>
<accession>A0AAJ7TTK1</accession>
<dbReference type="AlphaFoldDB" id="A0AAJ7TTK1"/>
<dbReference type="Proteomes" id="UP001318040">
    <property type="component" value="Chromosome 38"/>
</dbReference>
<gene>
    <name evidence="3" type="primary">HGH1</name>
</gene>
<dbReference type="CTD" id="51236"/>
<reference evidence="3" key="1">
    <citation type="submission" date="2025-08" db="UniProtKB">
        <authorList>
            <consortium name="RefSeq"/>
        </authorList>
    </citation>
    <scope>IDENTIFICATION</scope>
    <source>
        <tissue evidence="3">Sperm</tissue>
    </source>
</reference>
<dbReference type="InterPro" id="IPR007206">
    <property type="entry name" value="Protein_HGH1_C"/>
</dbReference>